<evidence type="ECO:0000313" key="8">
    <source>
        <dbReference type="Proteomes" id="UP000267251"/>
    </source>
</evidence>
<dbReference type="SMART" id="SM01378">
    <property type="entry name" value="Romo1"/>
    <property type="match status" value="1"/>
</dbReference>
<keyword evidence="5 6" id="KW-0472">Membrane</keyword>
<evidence type="ECO:0000256" key="2">
    <source>
        <dbReference type="ARBA" id="ARBA00007839"/>
    </source>
</evidence>
<dbReference type="GO" id="GO:0045039">
    <property type="term" value="P:protein insertion into mitochondrial inner membrane"/>
    <property type="evidence" value="ECO:0007669"/>
    <property type="project" value="TreeGrafter"/>
</dbReference>
<sequence length="90" mass="9545">MSEPSMFQKFQMGAMMGGTVGMCLGLLLGTVQVIRFGGGNKGSLNTIATYMGSSAATFGFFMAVGSVIRTEGQELLRAPMPSQMARRPFP</sequence>
<dbReference type="EMBL" id="KZ988849">
    <property type="protein sequence ID" value="RKP11511.1"/>
    <property type="molecule type" value="Genomic_DNA"/>
</dbReference>
<proteinExistence type="inferred from homology"/>
<feature type="transmembrane region" description="Helical" evidence="6">
    <location>
        <begin position="12"/>
        <end position="35"/>
    </location>
</feature>
<evidence type="ECO:0000256" key="6">
    <source>
        <dbReference type="SAM" id="Phobius"/>
    </source>
</evidence>
<evidence type="ECO:0000256" key="5">
    <source>
        <dbReference type="ARBA" id="ARBA00023136"/>
    </source>
</evidence>
<evidence type="ECO:0000256" key="4">
    <source>
        <dbReference type="ARBA" id="ARBA00022989"/>
    </source>
</evidence>
<feature type="non-terminal residue" evidence="7">
    <location>
        <position position="90"/>
    </location>
</feature>
<evidence type="ECO:0000256" key="3">
    <source>
        <dbReference type="ARBA" id="ARBA00022692"/>
    </source>
</evidence>
<dbReference type="Pfam" id="PF10247">
    <property type="entry name" value="Romo1"/>
    <property type="match status" value="1"/>
</dbReference>
<comment type="subcellular location">
    <subcellularLocation>
        <location evidence="1">Membrane</location>
    </subcellularLocation>
</comment>
<protein>
    <submittedName>
        <fullName evidence="7">Reactive mitochondrial oxygen species modulator 1-domain-containing protein</fullName>
    </submittedName>
</protein>
<dbReference type="OrthoDB" id="5409308at2759"/>
<organism evidence="7 8">
    <name type="scientific">Piptocephalis cylindrospora</name>
    <dbReference type="NCBI Taxonomy" id="1907219"/>
    <lineage>
        <taxon>Eukaryota</taxon>
        <taxon>Fungi</taxon>
        <taxon>Fungi incertae sedis</taxon>
        <taxon>Zoopagomycota</taxon>
        <taxon>Zoopagomycotina</taxon>
        <taxon>Zoopagomycetes</taxon>
        <taxon>Zoopagales</taxon>
        <taxon>Piptocephalidaceae</taxon>
        <taxon>Piptocephalis</taxon>
    </lineage>
</organism>
<evidence type="ECO:0000313" key="7">
    <source>
        <dbReference type="EMBL" id="RKP11511.1"/>
    </source>
</evidence>
<dbReference type="GO" id="GO:0030150">
    <property type="term" value="P:protein import into mitochondrial matrix"/>
    <property type="evidence" value="ECO:0007669"/>
    <property type="project" value="TreeGrafter"/>
</dbReference>
<dbReference type="PANTHER" id="PTHR28525:SF1">
    <property type="entry name" value="REACTIVE OXYGEN SPECIES MODULATOR 1"/>
    <property type="match status" value="1"/>
</dbReference>
<dbReference type="AlphaFoldDB" id="A0A4P9Y0G0"/>
<dbReference type="Proteomes" id="UP000267251">
    <property type="component" value="Unassembled WGS sequence"/>
</dbReference>
<gene>
    <name evidence="7" type="ORF">BJ684DRAFT_5117</name>
</gene>
<comment type="similarity">
    <text evidence="2">Belongs to the MGR2 family.</text>
</comment>
<dbReference type="InterPro" id="IPR018450">
    <property type="entry name" value="Romo1/Mgr2"/>
</dbReference>
<name>A0A4P9Y0G0_9FUNG</name>
<keyword evidence="3 6" id="KW-0812">Transmembrane</keyword>
<dbReference type="PANTHER" id="PTHR28525">
    <property type="entry name" value="REACTIVE OXYGEN SPECIES MODULATOR 1"/>
    <property type="match status" value="1"/>
</dbReference>
<evidence type="ECO:0000256" key="1">
    <source>
        <dbReference type="ARBA" id="ARBA00004370"/>
    </source>
</evidence>
<keyword evidence="4 6" id="KW-1133">Transmembrane helix</keyword>
<reference evidence="8" key="1">
    <citation type="journal article" date="2018" name="Nat. Microbiol.">
        <title>Leveraging single-cell genomics to expand the fungal tree of life.</title>
        <authorList>
            <person name="Ahrendt S.R."/>
            <person name="Quandt C.A."/>
            <person name="Ciobanu D."/>
            <person name="Clum A."/>
            <person name="Salamov A."/>
            <person name="Andreopoulos B."/>
            <person name="Cheng J.F."/>
            <person name="Woyke T."/>
            <person name="Pelin A."/>
            <person name="Henrissat B."/>
            <person name="Reynolds N.K."/>
            <person name="Benny G.L."/>
            <person name="Smith M.E."/>
            <person name="James T.Y."/>
            <person name="Grigoriev I.V."/>
        </authorList>
    </citation>
    <scope>NUCLEOTIDE SEQUENCE [LARGE SCALE GENOMIC DNA]</scope>
</reference>
<dbReference type="GO" id="GO:0005744">
    <property type="term" value="C:TIM23 mitochondrial import inner membrane translocase complex"/>
    <property type="evidence" value="ECO:0007669"/>
    <property type="project" value="TreeGrafter"/>
</dbReference>
<keyword evidence="8" id="KW-1185">Reference proteome</keyword>
<feature type="transmembrane region" description="Helical" evidence="6">
    <location>
        <begin position="47"/>
        <end position="68"/>
    </location>
</feature>
<accession>A0A4P9Y0G0</accession>